<feature type="chain" id="PRO_5025591987" evidence="1">
    <location>
        <begin position="20"/>
        <end position="128"/>
    </location>
</feature>
<dbReference type="AlphaFoldDB" id="A0A6B0UQX7"/>
<evidence type="ECO:0000256" key="1">
    <source>
        <dbReference type="SAM" id="SignalP"/>
    </source>
</evidence>
<sequence>MRGQAFCLIFVFVPSRITCAMFRQDVCNTARVYLSPALGKGKKDDIPAVSHTNFGKKKCTLHGPFPLPFFANGGRKPESPFPKVHNHHIFGKTMNRHTLLRFRTVITGPHVKTSWHALAPPDKHFHAG</sequence>
<keyword evidence="1" id="KW-0732">Signal</keyword>
<dbReference type="EMBL" id="GIFC01009983">
    <property type="protein sequence ID" value="MXU92066.1"/>
    <property type="molecule type" value="Transcribed_RNA"/>
</dbReference>
<evidence type="ECO:0000313" key="2">
    <source>
        <dbReference type="EMBL" id="MXU92066.1"/>
    </source>
</evidence>
<protein>
    <submittedName>
        <fullName evidence="2">Putative secreted protein</fullName>
    </submittedName>
</protein>
<name>A0A6B0UQX7_IXORI</name>
<proteinExistence type="predicted"/>
<feature type="signal peptide" evidence="1">
    <location>
        <begin position="1"/>
        <end position="19"/>
    </location>
</feature>
<accession>A0A6B0UQX7</accession>
<organism evidence="2">
    <name type="scientific">Ixodes ricinus</name>
    <name type="common">Common tick</name>
    <name type="synonym">Acarus ricinus</name>
    <dbReference type="NCBI Taxonomy" id="34613"/>
    <lineage>
        <taxon>Eukaryota</taxon>
        <taxon>Metazoa</taxon>
        <taxon>Ecdysozoa</taxon>
        <taxon>Arthropoda</taxon>
        <taxon>Chelicerata</taxon>
        <taxon>Arachnida</taxon>
        <taxon>Acari</taxon>
        <taxon>Parasitiformes</taxon>
        <taxon>Ixodida</taxon>
        <taxon>Ixodoidea</taxon>
        <taxon>Ixodidae</taxon>
        <taxon>Ixodinae</taxon>
        <taxon>Ixodes</taxon>
    </lineage>
</organism>
<reference evidence="2" key="1">
    <citation type="submission" date="2019-12" db="EMBL/GenBank/DDBJ databases">
        <title>An insight into the sialome of adult female Ixodes ricinus ticks feeding for 6 days.</title>
        <authorList>
            <person name="Perner J."/>
            <person name="Ribeiro J.M.C."/>
        </authorList>
    </citation>
    <scope>NUCLEOTIDE SEQUENCE</scope>
    <source>
        <strain evidence="2">Semi-engorged</strain>
        <tissue evidence="2">Salivary glands</tissue>
    </source>
</reference>